<feature type="region of interest" description="Disordered" evidence="2">
    <location>
        <begin position="166"/>
        <end position="198"/>
    </location>
</feature>
<dbReference type="Pfam" id="PF08327">
    <property type="entry name" value="AHSA1"/>
    <property type="match status" value="1"/>
</dbReference>
<dbReference type="InterPro" id="IPR023393">
    <property type="entry name" value="START-like_dom_sf"/>
</dbReference>
<dbReference type="GO" id="GO:0051087">
    <property type="term" value="F:protein-folding chaperone binding"/>
    <property type="evidence" value="ECO:0007669"/>
    <property type="project" value="InterPro"/>
</dbReference>
<feature type="compositionally biased region" description="Low complexity" evidence="2">
    <location>
        <begin position="172"/>
        <end position="198"/>
    </location>
</feature>
<evidence type="ECO:0000259" key="3">
    <source>
        <dbReference type="SMART" id="SM01000"/>
    </source>
</evidence>
<comment type="similarity">
    <text evidence="1">Belongs to the AHA1 family.</text>
</comment>
<dbReference type="GO" id="GO:0001671">
    <property type="term" value="F:ATPase activator activity"/>
    <property type="evidence" value="ECO:0007669"/>
    <property type="project" value="InterPro"/>
</dbReference>
<organism evidence="4 5">
    <name type="scientific">Xyrichtys novacula</name>
    <name type="common">Pearly razorfish</name>
    <name type="synonym">Hemipteronotus novacula</name>
    <dbReference type="NCBI Taxonomy" id="13765"/>
    <lineage>
        <taxon>Eukaryota</taxon>
        <taxon>Metazoa</taxon>
        <taxon>Chordata</taxon>
        <taxon>Craniata</taxon>
        <taxon>Vertebrata</taxon>
        <taxon>Euteleostomi</taxon>
        <taxon>Actinopterygii</taxon>
        <taxon>Neopterygii</taxon>
        <taxon>Teleostei</taxon>
        <taxon>Neoteleostei</taxon>
        <taxon>Acanthomorphata</taxon>
        <taxon>Eupercaria</taxon>
        <taxon>Labriformes</taxon>
        <taxon>Labridae</taxon>
        <taxon>Xyrichtys</taxon>
    </lineage>
</organism>
<name>A0AAV1GX92_XYRNO</name>
<dbReference type="SUPFAM" id="SSF103111">
    <property type="entry name" value="Activator of Hsp90 ATPase, Aha1"/>
    <property type="match status" value="1"/>
</dbReference>
<dbReference type="Proteomes" id="UP001178508">
    <property type="component" value="Chromosome 17"/>
</dbReference>
<dbReference type="PANTHER" id="PTHR13009">
    <property type="entry name" value="HEAT SHOCK PROTEIN 90 HSP90 CO-CHAPERONE AHA-1"/>
    <property type="match status" value="1"/>
</dbReference>
<evidence type="ECO:0000313" key="4">
    <source>
        <dbReference type="EMBL" id="CAJ1077846.1"/>
    </source>
</evidence>
<dbReference type="AlphaFoldDB" id="A0AAV1GX92"/>
<dbReference type="InterPro" id="IPR036338">
    <property type="entry name" value="Aha1"/>
</dbReference>
<keyword evidence="4" id="KW-0346">Stress response</keyword>
<dbReference type="Gene3D" id="3.15.10.20">
    <property type="entry name" value="Activator of Hsp90 ATPase Aha1, N-terminal domain"/>
    <property type="match status" value="1"/>
</dbReference>
<dbReference type="Pfam" id="PF09229">
    <property type="entry name" value="Aha1_N"/>
    <property type="match status" value="1"/>
</dbReference>
<evidence type="ECO:0000313" key="5">
    <source>
        <dbReference type="Proteomes" id="UP001178508"/>
    </source>
</evidence>
<proteinExistence type="inferred from homology"/>
<evidence type="ECO:0000256" key="2">
    <source>
        <dbReference type="SAM" id="MobiDB-lite"/>
    </source>
</evidence>
<dbReference type="Gene3D" id="3.30.530.20">
    <property type="match status" value="1"/>
</dbReference>
<evidence type="ECO:0000256" key="1">
    <source>
        <dbReference type="ARBA" id="ARBA00006817"/>
    </source>
</evidence>
<feature type="domain" description="Activator of Hsp90 ATPase AHSA1-like N-terminal" evidence="3">
    <location>
        <begin position="29"/>
        <end position="161"/>
    </location>
</feature>
<dbReference type="InterPro" id="IPR015310">
    <property type="entry name" value="AHSA1-like_N"/>
</dbReference>
<dbReference type="GO" id="GO:0005829">
    <property type="term" value="C:cytosol"/>
    <property type="evidence" value="ECO:0007669"/>
    <property type="project" value="TreeGrafter"/>
</dbReference>
<reference evidence="4" key="1">
    <citation type="submission" date="2023-08" db="EMBL/GenBank/DDBJ databases">
        <authorList>
            <person name="Alioto T."/>
            <person name="Alioto T."/>
            <person name="Gomez Garrido J."/>
        </authorList>
    </citation>
    <scope>NUCLEOTIDE SEQUENCE</scope>
</reference>
<sequence length="336" mass="38255">MAKWGEGDPRWIVEQRADGTNVNNWHWTERDVSGWSSDRLRQLLEGVRVEGPEGVCQLTDISKLDGEASINNRKGKLFYFYEWQLKANWLGTSSKGLKYRGTVEVANLSDENDMDDLDITASLCKDQPSTPLLDLMKKKGIQEVRRVLGEYVCQLKSEFSQGMILPTANEAKPQTQKKTQSQTSKTQISSAPKCSPSPTSCSTGVRISTCNFSLNETFQTSADELYRTFINQEFVQVFTRSVAVVDGRRGGKFQLLDGSVSGEFTQLVPDQRIEMRWRFRTWPNEHYATISLDLQDQGDETELRMECRGVPAGEEDSTREGWTRFYFQAIKQTFGY</sequence>
<dbReference type="SMART" id="SM01000">
    <property type="entry name" value="Aha1_N"/>
    <property type="match status" value="1"/>
</dbReference>
<dbReference type="CDD" id="cd08892">
    <property type="entry name" value="SRPBCC_Aha1"/>
    <property type="match status" value="1"/>
</dbReference>
<protein>
    <submittedName>
        <fullName evidence="4">Activator of 90 kDa heat shock protein ATPase homolog 1-like isoform X2</fullName>
    </submittedName>
</protein>
<dbReference type="GO" id="GO:0006457">
    <property type="term" value="P:protein folding"/>
    <property type="evidence" value="ECO:0007669"/>
    <property type="project" value="TreeGrafter"/>
</dbReference>
<dbReference type="PANTHER" id="PTHR13009:SF33">
    <property type="entry name" value="AHA1, ACTIVATOR OF HEAT SHOCK PROTEIN ATPASE HOMOLOG 1A"/>
    <property type="match status" value="1"/>
</dbReference>
<dbReference type="InterPro" id="IPR013538">
    <property type="entry name" value="ASHA1/2-like_C"/>
</dbReference>
<dbReference type="EMBL" id="OY660880">
    <property type="protein sequence ID" value="CAJ1077846.1"/>
    <property type="molecule type" value="Genomic_DNA"/>
</dbReference>
<accession>A0AAV1GX92</accession>
<keyword evidence="5" id="KW-1185">Reference proteome</keyword>
<dbReference type="SUPFAM" id="SSF55961">
    <property type="entry name" value="Bet v1-like"/>
    <property type="match status" value="1"/>
</dbReference>
<gene>
    <name evidence="4" type="ORF">XNOV1_A010729</name>
</gene>